<dbReference type="EMBL" id="BAAFJT010000004">
    <property type="protein sequence ID" value="GAB0189311.1"/>
    <property type="molecule type" value="Genomic_DNA"/>
</dbReference>
<dbReference type="InterPro" id="IPR005135">
    <property type="entry name" value="Endo/exonuclease/phosphatase"/>
</dbReference>
<keyword evidence="4" id="KW-1185">Reference proteome</keyword>
<dbReference type="InterPro" id="IPR036691">
    <property type="entry name" value="Endo/exonu/phosph_ase_sf"/>
</dbReference>
<organism evidence="3 4">
    <name type="scientific">Grus japonensis</name>
    <name type="common">Japanese crane</name>
    <name type="synonym">Red-crowned crane</name>
    <dbReference type="NCBI Taxonomy" id="30415"/>
    <lineage>
        <taxon>Eukaryota</taxon>
        <taxon>Metazoa</taxon>
        <taxon>Chordata</taxon>
        <taxon>Craniata</taxon>
        <taxon>Vertebrata</taxon>
        <taxon>Euteleostomi</taxon>
        <taxon>Archelosauria</taxon>
        <taxon>Archosauria</taxon>
        <taxon>Dinosauria</taxon>
        <taxon>Saurischia</taxon>
        <taxon>Theropoda</taxon>
        <taxon>Coelurosauria</taxon>
        <taxon>Aves</taxon>
        <taxon>Neognathae</taxon>
        <taxon>Neoaves</taxon>
        <taxon>Gruiformes</taxon>
        <taxon>Gruidae</taxon>
        <taxon>Grus</taxon>
    </lineage>
</organism>
<accession>A0ABC9WV50</accession>
<evidence type="ECO:0000313" key="4">
    <source>
        <dbReference type="Proteomes" id="UP001623348"/>
    </source>
</evidence>
<evidence type="ECO:0000256" key="1">
    <source>
        <dbReference type="SAM" id="MobiDB-lite"/>
    </source>
</evidence>
<reference evidence="3 4" key="1">
    <citation type="submission" date="2024-06" db="EMBL/GenBank/DDBJ databases">
        <title>The draft genome of Grus japonensis, version 3.</title>
        <authorList>
            <person name="Nabeshima K."/>
            <person name="Suzuki S."/>
            <person name="Onuma M."/>
        </authorList>
    </citation>
    <scope>NUCLEOTIDE SEQUENCE [LARGE SCALE GENOMIC DNA]</scope>
    <source>
        <strain evidence="3 4">451A</strain>
    </source>
</reference>
<gene>
    <name evidence="3" type="ORF">GRJ2_001396400</name>
</gene>
<dbReference type="AlphaFoldDB" id="A0ABC9WV50"/>
<dbReference type="Proteomes" id="UP001623348">
    <property type="component" value="Unassembled WGS sequence"/>
</dbReference>
<dbReference type="SUPFAM" id="SSF56219">
    <property type="entry name" value="DNase I-like"/>
    <property type="match status" value="1"/>
</dbReference>
<evidence type="ECO:0000259" key="2">
    <source>
        <dbReference type="Pfam" id="PF03372"/>
    </source>
</evidence>
<dbReference type="Pfam" id="PF03372">
    <property type="entry name" value="Exo_endo_phos"/>
    <property type="match status" value="1"/>
</dbReference>
<comment type="caution">
    <text evidence="3">The sequence shown here is derived from an EMBL/GenBank/DDBJ whole genome shotgun (WGS) entry which is preliminary data.</text>
</comment>
<feature type="domain" description="Endonuclease/exonuclease/phosphatase" evidence="2">
    <location>
        <begin position="62"/>
        <end position="126"/>
    </location>
</feature>
<evidence type="ECO:0000313" key="3">
    <source>
        <dbReference type="EMBL" id="GAB0189311.1"/>
    </source>
</evidence>
<feature type="region of interest" description="Disordered" evidence="1">
    <location>
        <begin position="1"/>
        <end position="28"/>
    </location>
</feature>
<name>A0ABC9WV50_GRUJA</name>
<proteinExistence type="predicted"/>
<sequence length="134" mass="15291">MEMHAAAKMQQLLKPRKQLETAEAPENSHIRIRTSSPTKVEGSIAQLKCIYTNACSIGNEQEELEAIVQQENYDIVAIMETWWDDSQNCSGAMDDCKPFRRDRQGRRGSGVALYVRECFDYVELDDGDDRVECL</sequence>
<dbReference type="Gene3D" id="3.60.10.10">
    <property type="entry name" value="Endonuclease/exonuclease/phosphatase"/>
    <property type="match status" value="1"/>
</dbReference>
<protein>
    <submittedName>
        <fullName evidence="3">Maestro heat-like repeat-containing protein family member 7</fullName>
    </submittedName>
</protein>